<dbReference type="AlphaFoldDB" id="A0AAV4G5C0"/>
<evidence type="ECO:0008006" key="3">
    <source>
        <dbReference type="Google" id="ProtNLM"/>
    </source>
</evidence>
<keyword evidence="2" id="KW-1185">Reference proteome</keyword>
<evidence type="ECO:0000313" key="2">
    <source>
        <dbReference type="Proteomes" id="UP000762676"/>
    </source>
</evidence>
<dbReference type="Proteomes" id="UP000762676">
    <property type="component" value="Unassembled WGS sequence"/>
</dbReference>
<sequence length="86" mass="10040">MLERIETTRGLQIELCPEEMFVDLEVSVHAALSSTWPSCEIRLCHFHLSQVCFRKIQELGLTAEYKKRVRNRTMAQIIFRDSLTAN</sequence>
<organism evidence="1 2">
    <name type="scientific">Elysia marginata</name>
    <dbReference type="NCBI Taxonomy" id="1093978"/>
    <lineage>
        <taxon>Eukaryota</taxon>
        <taxon>Metazoa</taxon>
        <taxon>Spiralia</taxon>
        <taxon>Lophotrochozoa</taxon>
        <taxon>Mollusca</taxon>
        <taxon>Gastropoda</taxon>
        <taxon>Heterobranchia</taxon>
        <taxon>Euthyneura</taxon>
        <taxon>Panpulmonata</taxon>
        <taxon>Sacoglossa</taxon>
        <taxon>Placobranchoidea</taxon>
        <taxon>Plakobranchidae</taxon>
        <taxon>Elysia</taxon>
    </lineage>
</organism>
<evidence type="ECO:0000313" key="1">
    <source>
        <dbReference type="EMBL" id="GFR80644.1"/>
    </source>
</evidence>
<accession>A0AAV4G5C0</accession>
<gene>
    <name evidence="1" type="ORF">ElyMa_000586400</name>
</gene>
<name>A0AAV4G5C0_9GAST</name>
<dbReference type="EMBL" id="BMAT01001144">
    <property type="protein sequence ID" value="GFR80644.1"/>
    <property type="molecule type" value="Genomic_DNA"/>
</dbReference>
<proteinExistence type="predicted"/>
<protein>
    <recommendedName>
        <fullName evidence="3">MULE transposase domain-containing protein</fullName>
    </recommendedName>
</protein>
<comment type="caution">
    <text evidence="1">The sequence shown here is derived from an EMBL/GenBank/DDBJ whole genome shotgun (WGS) entry which is preliminary data.</text>
</comment>
<reference evidence="1 2" key="1">
    <citation type="journal article" date="2021" name="Elife">
        <title>Chloroplast acquisition without the gene transfer in kleptoplastic sea slugs, Plakobranchus ocellatus.</title>
        <authorList>
            <person name="Maeda T."/>
            <person name="Takahashi S."/>
            <person name="Yoshida T."/>
            <person name="Shimamura S."/>
            <person name="Takaki Y."/>
            <person name="Nagai Y."/>
            <person name="Toyoda A."/>
            <person name="Suzuki Y."/>
            <person name="Arimoto A."/>
            <person name="Ishii H."/>
            <person name="Satoh N."/>
            <person name="Nishiyama T."/>
            <person name="Hasebe M."/>
            <person name="Maruyama T."/>
            <person name="Minagawa J."/>
            <person name="Obokata J."/>
            <person name="Shigenobu S."/>
        </authorList>
    </citation>
    <scope>NUCLEOTIDE SEQUENCE [LARGE SCALE GENOMIC DNA]</scope>
</reference>